<dbReference type="SMART" id="SM00387">
    <property type="entry name" value="HATPase_c"/>
    <property type="match status" value="1"/>
</dbReference>
<feature type="coiled-coil region" evidence="12">
    <location>
        <begin position="43"/>
        <end position="70"/>
    </location>
</feature>
<keyword evidence="12" id="KW-0175">Coiled coil</keyword>
<dbReference type="InterPro" id="IPR036890">
    <property type="entry name" value="HATPase_C_sf"/>
</dbReference>
<dbReference type="PANTHER" id="PTHR34220">
    <property type="entry name" value="SENSOR HISTIDINE KINASE YPDA"/>
    <property type="match status" value="1"/>
</dbReference>
<evidence type="ECO:0000313" key="17">
    <source>
        <dbReference type="Proteomes" id="UP000640274"/>
    </source>
</evidence>
<evidence type="ECO:0000256" key="4">
    <source>
        <dbReference type="ARBA" id="ARBA00022475"/>
    </source>
</evidence>
<dbReference type="GO" id="GO:0000155">
    <property type="term" value="F:phosphorelay sensor kinase activity"/>
    <property type="evidence" value="ECO:0007669"/>
    <property type="project" value="InterPro"/>
</dbReference>
<evidence type="ECO:0000259" key="14">
    <source>
        <dbReference type="PROSITE" id="PS50109"/>
    </source>
</evidence>
<feature type="transmembrane region" description="Helical" evidence="13">
    <location>
        <begin position="278"/>
        <end position="300"/>
    </location>
</feature>
<gene>
    <name evidence="16" type="ORF">JFN88_15775</name>
</gene>
<evidence type="ECO:0000256" key="6">
    <source>
        <dbReference type="ARBA" id="ARBA00022679"/>
    </source>
</evidence>
<dbReference type="InterPro" id="IPR004358">
    <property type="entry name" value="Sig_transdc_His_kin-like_C"/>
</dbReference>
<dbReference type="SMART" id="SM00304">
    <property type="entry name" value="HAMP"/>
    <property type="match status" value="1"/>
</dbReference>
<organism evidence="16 17">
    <name type="scientific">Paenibacillus roseus</name>
    <dbReference type="NCBI Taxonomy" id="2798579"/>
    <lineage>
        <taxon>Bacteria</taxon>
        <taxon>Bacillati</taxon>
        <taxon>Bacillota</taxon>
        <taxon>Bacilli</taxon>
        <taxon>Bacillales</taxon>
        <taxon>Paenibacillaceae</taxon>
        <taxon>Paenibacillus</taxon>
    </lineage>
</organism>
<evidence type="ECO:0000256" key="8">
    <source>
        <dbReference type="ARBA" id="ARBA00022777"/>
    </source>
</evidence>
<evidence type="ECO:0000256" key="9">
    <source>
        <dbReference type="ARBA" id="ARBA00022840"/>
    </source>
</evidence>
<dbReference type="InterPro" id="IPR005467">
    <property type="entry name" value="His_kinase_dom"/>
</dbReference>
<keyword evidence="13" id="KW-0812">Transmembrane</keyword>
<feature type="domain" description="Histidine kinase" evidence="14">
    <location>
        <begin position="463"/>
        <end position="577"/>
    </location>
</feature>
<keyword evidence="8 16" id="KW-0418">Kinase</keyword>
<evidence type="ECO:0000256" key="10">
    <source>
        <dbReference type="ARBA" id="ARBA00023012"/>
    </source>
</evidence>
<dbReference type="CDD" id="cd06225">
    <property type="entry name" value="HAMP"/>
    <property type="match status" value="1"/>
</dbReference>
<dbReference type="RefSeq" id="WP_199020222.1">
    <property type="nucleotide sequence ID" value="NZ_JAELUP010000089.1"/>
</dbReference>
<keyword evidence="9" id="KW-0067">ATP-binding</keyword>
<comment type="subcellular location">
    <subcellularLocation>
        <location evidence="2">Cell membrane</location>
        <topology evidence="2">Multi-pass membrane protein</topology>
    </subcellularLocation>
</comment>
<keyword evidence="13" id="KW-1133">Transmembrane helix</keyword>
<dbReference type="PRINTS" id="PR00344">
    <property type="entry name" value="BCTRLSENSOR"/>
</dbReference>
<accession>A0A934MR97</accession>
<comment type="caution">
    <text evidence="16">The sequence shown here is derived from an EMBL/GenBank/DDBJ whole genome shotgun (WGS) entry which is preliminary data.</text>
</comment>
<keyword evidence="6" id="KW-0808">Transferase</keyword>
<keyword evidence="4" id="KW-1003">Cell membrane</keyword>
<dbReference type="Gene3D" id="3.30.565.10">
    <property type="entry name" value="Histidine kinase-like ATPase, C-terminal domain"/>
    <property type="match status" value="1"/>
</dbReference>
<dbReference type="PANTHER" id="PTHR34220:SF7">
    <property type="entry name" value="SENSOR HISTIDINE KINASE YPDA"/>
    <property type="match status" value="1"/>
</dbReference>
<name>A0A934MR97_9BACL</name>
<dbReference type="InterPro" id="IPR003594">
    <property type="entry name" value="HATPase_dom"/>
</dbReference>
<keyword evidence="7" id="KW-0547">Nucleotide-binding</keyword>
<dbReference type="PROSITE" id="PS50109">
    <property type="entry name" value="HIS_KIN"/>
    <property type="match status" value="1"/>
</dbReference>
<evidence type="ECO:0000256" key="1">
    <source>
        <dbReference type="ARBA" id="ARBA00000085"/>
    </source>
</evidence>
<dbReference type="EC" id="2.7.13.3" evidence="3"/>
<dbReference type="Gene3D" id="6.10.340.10">
    <property type="match status" value="1"/>
</dbReference>
<dbReference type="InterPro" id="IPR050640">
    <property type="entry name" value="Bact_2-comp_sensor_kinase"/>
</dbReference>
<protein>
    <recommendedName>
        <fullName evidence="3">histidine kinase</fullName>
        <ecNumber evidence="3">2.7.13.3</ecNumber>
    </recommendedName>
</protein>
<dbReference type="PROSITE" id="PS50885">
    <property type="entry name" value="HAMP"/>
    <property type="match status" value="1"/>
</dbReference>
<dbReference type="SUPFAM" id="SSF55874">
    <property type="entry name" value="ATPase domain of HSP90 chaperone/DNA topoisomerase II/histidine kinase"/>
    <property type="match status" value="1"/>
</dbReference>
<evidence type="ECO:0000256" key="3">
    <source>
        <dbReference type="ARBA" id="ARBA00012438"/>
    </source>
</evidence>
<dbReference type="GO" id="GO:0005886">
    <property type="term" value="C:plasma membrane"/>
    <property type="evidence" value="ECO:0007669"/>
    <property type="project" value="UniProtKB-SubCell"/>
</dbReference>
<evidence type="ECO:0000259" key="15">
    <source>
        <dbReference type="PROSITE" id="PS50885"/>
    </source>
</evidence>
<evidence type="ECO:0000256" key="11">
    <source>
        <dbReference type="ARBA" id="ARBA00023136"/>
    </source>
</evidence>
<dbReference type="SUPFAM" id="SSF158472">
    <property type="entry name" value="HAMP domain-like"/>
    <property type="match status" value="1"/>
</dbReference>
<evidence type="ECO:0000256" key="2">
    <source>
        <dbReference type="ARBA" id="ARBA00004651"/>
    </source>
</evidence>
<evidence type="ECO:0000256" key="7">
    <source>
        <dbReference type="ARBA" id="ARBA00022741"/>
    </source>
</evidence>
<keyword evidence="11 13" id="KW-0472">Membrane</keyword>
<sequence length="581" mass="66944">MKFLRSIRSQMVFFFSILLLLPVLGSAAYVYWTVQTNLLQSYARHHNQSAEALSDEIAKWRKEYESLMLRIFGDPLVQRFLNVKEWKQTAELFTLSSDVRNRLVAYGDSGEFARSIFIMNNDYRISGSTAISPKLTVNLINMTEKVNEADGSSIWFNGYDEGTIVIARHIMDNRYDLNRKIGYMFILLDKQEVLNMFEQFILDEGQQFAVFDNEHQLDISSTTNWDPRMFVSGVGTAAGYSVFQSGSDKYSYFTIHLNDWNVATWMLESKINEPIRNVLIAFAFVTFTLLIFTIVMVVFISHRITRPLQQLQSGIKHLGSGQQIQIPILRNDEIGQVANKLNMMSDEIAVLIEKNREEQEKRRMLELQTLEYQINPHFLYNTLDSVYMLARKYGDSRIRDIVTSLSRLFRIGLNQGQEIISVEAEVMHVSHYLKIQGIRFEEQLHWEIDLDEEAGKQHIIKFLLQPLVENSIMHGIRQQCRQGTVTVRAAMDKNRVVLTVSDDGQGMTAERLAEVRRSLEREEIEDSWSASTMEKGGFGLRNVHQRIRLHYGSSYGIELSSELGKGTTAVIRLPVQQKAKS</sequence>
<dbReference type="InterPro" id="IPR003660">
    <property type="entry name" value="HAMP_dom"/>
</dbReference>
<reference evidence="16" key="1">
    <citation type="submission" date="2020-12" db="EMBL/GenBank/DDBJ databases">
        <authorList>
            <person name="Huq M.A."/>
        </authorList>
    </citation>
    <scope>NUCLEOTIDE SEQUENCE</scope>
    <source>
        <strain evidence="16">MAHUQ-46</strain>
    </source>
</reference>
<evidence type="ECO:0000256" key="12">
    <source>
        <dbReference type="SAM" id="Coils"/>
    </source>
</evidence>
<keyword evidence="17" id="KW-1185">Reference proteome</keyword>
<evidence type="ECO:0000313" key="16">
    <source>
        <dbReference type="EMBL" id="MBJ6362678.1"/>
    </source>
</evidence>
<dbReference type="Pfam" id="PF02518">
    <property type="entry name" value="HATPase_c"/>
    <property type="match status" value="1"/>
</dbReference>
<dbReference type="GO" id="GO:0005524">
    <property type="term" value="F:ATP binding"/>
    <property type="evidence" value="ECO:0007669"/>
    <property type="project" value="UniProtKB-KW"/>
</dbReference>
<feature type="coiled-coil region" evidence="12">
    <location>
        <begin position="341"/>
        <end position="368"/>
    </location>
</feature>
<dbReference type="InterPro" id="IPR010559">
    <property type="entry name" value="Sig_transdc_His_kin_internal"/>
</dbReference>
<dbReference type="AlphaFoldDB" id="A0A934MR97"/>
<dbReference type="EMBL" id="JAELUP010000089">
    <property type="protein sequence ID" value="MBJ6362678.1"/>
    <property type="molecule type" value="Genomic_DNA"/>
</dbReference>
<dbReference type="Proteomes" id="UP000640274">
    <property type="component" value="Unassembled WGS sequence"/>
</dbReference>
<dbReference type="Pfam" id="PF00672">
    <property type="entry name" value="HAMP"/>
    <property type="match status" value="1"/>
</dbReference>
<keyword evidence="10" id="KW-0902">Two-component regulatory system</keyword>
<keyword evidence="5" id="KW-0597">Phosphoprotein</keyword>
<comment type="catalytic activity">
    <reaction evidence="1">
        <text>ATP + protein L-histidine = ADP + protein N-phospho-L-histidine.</text>
        <dbReference type="EC" id="2.7.13.3"/>
    </reaction>
</comment>
<dbReference type="Pfam" id="PF06580">
    <property type="entry name" value="His_kinase"/>
    <property type="match status" value="1"/>
</dbReference>
<proteinExistence type="predicted"/>
<evidence type="ECO:0000256" key="13">
    <source>
        <dbReference type="SAM" id="Phobius"/>
    </source>
</evidence>
<feature type="domain" description="HAMP" evidence="15">
    <location>
        <begin position="302"/>
        <end position="353"/>
    </location>
</feature>
<evidence type="ECO:0000256" key="5">
    <source>
        <dbReference type="ARBA" id="ARBA00022553"/>
    </source>
</evidence>